<evidence type="ECO:0000313" key="4">
    <source>
        <dbReference type="Proteomes" id="UP001457282"/>
    </source>
</evidence>
<comment type="caution">
    <text evidence="3">The sequence shown here is derived from an EMBL/GenBank/DDBJ whole genome shotgun (WGS) entry which is preliminary data.</text>
</comment>
<organism evidence="3 4">
    <name type="scientific">Rubus argutus</name>
    <name type="common">Southern blackberry</name>
    <dbReference type="NCBI Taxonomy" id="59490"/>
    <lineage>
        <taxon>Eukaryota</taxon>
        <taxon>Viridiplantae</taxon>
        <taxon>Streptophyta</taxon>
        <taxon>Embryophyta</taxon>
        <taxon>Tracheophyta</taxon>
        <taxon>Spermatophyta</taxon>
        <taxon>Magnoliopsida</taxon>
        <taxon>eudicotyledons</taxon>
        <taxon>Gunneridae</taxon>
        <taxon>Pentapetalae</taxon>
        <taxon>rosids</taxon>
        <taxon>fabids</taxon>
        <taxon>Rosales</taxon>
        <taxon>Rosaceae</taxon>
        <taxon>Rosoideae</taxon>
        <taxon>Rosoideae incertae sedis</taxon>
        <taxon>Rubus</taxon>
    </lineage>
</organism>
<gene>
    <name evidence="3" type="ORF">M0R45_026722</name>
</gene>
<proteinExistence type="predicted"/>
<dbReference type="AlphaFoldDB" id="A0AAW1X039"/>
<dbReference type="EMBL" id="JBEDUW010000005">
    <property type="protein sequence ID" value="KAK9929628.1"/>
    <property type="molecule type" value="Genomic_DNA"/>
</dbReference>
<dbReference type="InterPro" id="IPR058594">
    <property type="entry name" value="PB1-like_dom_pln"/>
</dbReference>
<keyword evidence="4" id="KW-1185">Reference proteome</keyword>
<sequence>MEGQPYRWRYFQVDGDFPTYNGMPFILITIRGPVVLLWRGSSSRHYRGGEEVWIDEVDPDTISWICLNCMAEDLGYKEPPMTYWFKIPGSTNGEEFLPIRDDKEVNEMLAFIQTSKVLQLYIVGGRVRKKKEAELEDQRGNNLEPIYHAKYIGNVIADIEEDVQSENDGHVNIQVVNDASHKSAVSTYDTRFKGEFSYDPEEFHYEDEDSSDSDYELSYLQMVDSDYELYDEDDDVLFRANVEGGGENIGEWDEMSFAGNISNGEGEDSEKFDSGKSSSSSSEDDVNLDAQGKKREEKETTPGCPFIYLGITSGQGLTTMAIRTLKMEHCSSKITGKVYHCNAPFIAKSYMDQIMADRNWSREGIQAAVGRDYGMRIGYQICRRAKKRARKLAEWDY</sequence>
<reference evidence="3 4" key="1">
    <citation type="journal article" date="2023" name="G3 (Bethesda)">
        <title>A chromosome-length genome assembly and annotation of blackberry (Rubus argutus, cv. 'Hillquist').</title>
        <authorList>
            <person name="Bruna T."/>
            <person name="Aryal R."/>
            <person name="Dudchenko O."/>
            <person name="Sargent D.J."/>
            <person name="Mead D."/>
            <person name="Buti M."/>
            <person name="Cavallini A."/>
            <person name="Hytonen T."/>
            <person name="Andres J."/>
            <person name="Pham M."/>
            <person name="Weisz D."/>
            <person name="Mascagni F."/>
            <person name="Usai G."/>
            <person name="Natali L."/>
            <person name="Bassil N."/>
            <person name="Fernandez G.E."/>
            <person name="Lomsadze A."/>
            <person name="Armour M."/>
            <person name="Olukolu B."/>
            <person name="Poorten T."/>
            <person name="Britton C."/>
            <person name="Davik J."/>
            <person name="Ashrafi H."/>
            <person name="Aiden E.L."/>
            <person name="Borodovsky M."/>
            <person name="Worthington M."/>
        </authorList>
    </citation>
    <scope>NUCLEOTIDE SEQUENCE [LARGE SCALE GENOMIC DNA]</scope>
    <source>
        <strain evidence="3">PI 553951</strain>
    </source>
</reference>
<protein>
    <recommendedName>
        <fullName evidence="2">PB1-like domain-containing protein</fullName>
    </recommendedName>
</protein>
<feature type="compositionally biased region" description="Basic and acidic residues" evidence="1">
    <location>
        <begin position="291"/>
        <end position="300"/>
    </location>
</feature>
<evidence type="ECO:0000313" key="3">
    <source>
        <dbReference type="EMBL" id="KAK9929628.1"/>
    </source>
</evidence>
<dbReference type="Proteomes" id="UP001457282">
    <property type="component" value="Unassembled WGS sequence"/>
</dbReference>
<dbReference type="Pfam" id="PF26130">
    <property type="entry name" value="PB1-like"/>
    <property type="match status" value="1"/>
</dbReference>
<feature type="domain" description="PB1-like" evidence="2">
    <location>
        <begin position="42"/>
        <end position="122"/>
    </location>
</feature>
<name>A0AAW1X039_RUBAR</name>
<evidence type="ECO:0000259" key="2">
    <source>
        <dbReference type="Pfam" id="PF26130"/>
    </source>
</evidence>
<feature type="region of interest" description="Disordered" evidence="1">
    <location>
        <begin position="249"/>
        <end position="301"/>
    </location>
</feature>
<evidence type="ECO:0000256" key="1">
    <source>
        <dbReference type="SAM" id="MobiDB-lite"/>
    </source>
</evidence>
<accession>A0AAW1X039</accession>